<dbReference type="Gene3D" id="3.30.70.2190">
    <property type="match status" value="1"/>
</dbReference>
<dbReference type="InterPro" id="IPR016166">
    <property type="entry name" value="FAD-bd_PCMH"/>
</dbReference>
<dbReference type="PANTHER" id="PTHR43716">
    <property type="entry name" value="D-2-HYDROXYGLUTARATE DEHYDROGENASE, MITOCHONDRIAL"/>
    <property type="match status" value="1"/>
</dbReference>
<dbReference type="Gene3D" id="3.30.70.2740">
    <property type="match status" value="1"/>
</dbReference>
<evidence type="ECO:0000313" key="18">
    <source>
        <dbReference type="Proteomes" id="UP000439903"/>
    </source>
</evidence>
<keyword evidence="10" id="KW-0496">Mitochondrion</keyword>
<dbReference type="Pfam" id="PF01565">
    <property type="entry name" value="FAD_binding_4"/>
    <property type="match status" value="1"/>
</dbReference>
<dbReference type="AlphaFoldDB" id="A0A8H3X6W8"/>
<dbReference type="InterPro" id="IPR016171">
    <property type="entry name" value="Vanillyl_alc_oxidase_C-sub2"/>
</dbReference>
<sequence>MRSSQGLLQLIGKVSYKRTILHNFKFINIAYNSQRRNYASEAETTAEIHKKVPTKVFNYTYDTYPHLKRNPNFKELSPSDIKFFQSILSSNEIIIDNGNNQDDLLPYNIDWMKKYRGKSRLVAKPKTTEQIAKLVKYCNENKLAIVPQGGNTGLVGGGVPLFDEIIISTNNLNKIRDFDHISGTLVCDAGCILEVLDNYLAERGYMVPLDLGAKGSCHIGGNVATNAGGLRLLRYGSLHGNVLGLEVVLPDGTILENLSTLRKDNTGYDLKQLFIGSEGTLGIITGVSILTPRRPKSVNVAVFCLNSFQNVQEAFNISKGELAEILSAFEFWDINALRMVKHHLFQGTNLPLEDKYPFYVLVETSGSNKEHNEEKLHNFMEILMTKGVVEDGVVAQDNTQIQNLWLMREGIPEAGSKSGSVYKYDLSIPLPVFYNIVEDMGNRLKDAGIFGKDKPVTDVFGYGHVGDGNIHLNIVAKSYSPEITKLIEPYVYEWTAKYKGSVSAEHGLGLMKADCIGYSKSQKMISIMKQIKQTIDPNGIMNPYKFIL</sequence>
<evidence type="ECO:0000256" key="11">
    <source>
        <dbReference type="ARBA" id="ARBA00039003"/>
    </source>
</evidence>
<dbReference type="Gene3D" id="3.30.43.10">
    <property type="entry name" value="Uridine Diphospho-n-acetylenolpyruvylglucosamine Reductase, domain 2"/>
    <property type="match status" value="1"/>
</dbReference>
<dbReference type="FunFam" id="3.30.43.10:FF:000002">
    <property type="entry name" value="D-2-hydroxyglutarate dehydrogenase, mitochondrial"/>
    <property type="match status" value="1"/>
</dbReference>
<comment type="similarity">
    <text evidence="3">Belongs to the FAD-binding oxidoreductase/transferase type 4 family.</text>
</comment>
<dbReference type="GO" id="GO:0005739">
    <property type="term" value="C:mitochondrion"/>
    <property type="evidence" value="ECO:0007669"/>
    <property type="project" value="UniProtKB-SubCell"/>
</dbReference>
<keyword evidence="9" id="KW-0560">Oxidoreductase</keyword>
<evidence type="ECO:0000256" key="7">
    <source>
        <dbReference type="ARBA" id="ARBA00022833"/>
    </source>
</evidence>
<organism evidence="17 18">
    <name type="scientific">Gigaspora margarita</name>
    <dbReference type="NCBI Taxonomy" id="4874"/>
    <lineage>
        <taxon>Eukaryota</taxon>
        <taxon>Fungi</taxon>
        <taxon>Fungi incertae sedis</taxon>
        <taxon>Mucoromycota</taxon>
        <taxon>Glomeromycotina</taxon>
        <taxon>Glomeromycetes</taxon>
        <taxon>Diversisporales</taxon>
        <taxon>Gigasporaceae</taxon>
        <taxon>Gigaspora</taxon>
    </lineage>
</organism>
<keyword evidence="6" id="KW-0274">FAD</keyword>
<dbReference type="InterPro" id="IPR016169">
    <property type="entry name" value="FAD-bd_PCMH_sub2"/>
</dbReference>
<dbReference type="InterPro" id="IPR004113">
    <property type="entry name" value="FAD-bd_oxidored_4_C"/>
</dbReference>
<dbReference type="Gene3D" id="3.30.465.10">
    <property type="match status" value="1"/>
</dbReference>
<dbReference type="GO" id="GO:0004458">
    <property type="term" value="F:D-lactate dehydrogenase (cytochrome) activity"/>
    <property type="evidence" value="ECO:0007669"/>
    <property type="project" value="UniProtKB-EC"/>
</dbReference>
<keyword evidence="4" id="KW-0285">Flavoprotein</keyword>
<evidence type="ECO:0000256" key="13">
    <source>
        <dbReference type="ARBA" id="ARBA00045410"/>
    </source>
</evidence>
<dbReference type="InterPro" id="IPR006094">
    <property type="entry name" value="Oxid_FAD_bind_N"/>
</dbReference>
<dbReference type="FunFam" id="1.10.45.10:FF:000001">
    <property type="entry name" value="D-lactate dehydrogenase mitochondrial"/>
    <property type="match status" value="1"/>
</dbReference>
<dbReference type="OrthoDB" id="5332616at2759"/>
<comment type="function">
    <text evidence="13">Catalyzes the oxidation of D-2-hydroxyglutarate (D-2-HG) to alpha-ketoglutarate. Also catalyzes the oxidation of other D-2-hydroxyacids, such as D-malate (D-MAL) and D-lactate (D-LAC). Exhibits high activities towards D-2-HG and D-MAL but a very weak activity towards D-LAC.</text>
</comment>
<evidence type="ECO:0000256" key="6">
    <source>
        <dbReference type="ARBA" id="ARBA00022827"/>
    </source>
</evidence>
<dbReference type="PROSITE" id="PS51387">
    <property type="entry name" value="FAD_PCMH"/>
    <property type="match status" value="1"/>
</dbReference>
<keyword evidence="18" id="KW-1185">Reference proteome</keyword>
<accession>A0A8H3X6W8</accession>
<dbReference type="SUPFAM" id="SSF55103">
    <property type="entry name" value="FAD-linked oxidases, C-terminal domain"/>
    <property type="match status" value="1"/>
</dbReference>
<keyword evidence="8" id="KW-0809">Transit peptide</keyword>
<dbReference type="GO" id="GO:0051990">
    <property type="term" value="F:(R)-2-hydroxyglutarate dehydrogenase activity"/>
    <property type="evidence" value="ECO:0007669"/>
    <property type="project" value="UniProtKB-EC"/>
</dbReference>
<dbReference type="PANTHER" id="PTHR43716:SF1">
    <property type="entry name" value="D-2-HYDROXYGLUTARATE DEHYDROGENASE, MITOCHONDRIAL"/>
    <property type="match status" value="1"/>
</dbReference>
<evidence type="ECO:0000256" key="10">
    <source>
        <dbReference type="ARBA" id="ARBA00023128"/>
    </source>
</evidence>
<evidence type="ECO:0000256" key="1">
    <source>
        <dbReference type="ARBA" id="ARBA00001974"/>
    </source>
</evidence>
<evidence type="ECO:0000256" key="4">
    <source>
        <dbReference type="ARBA" id="ARBA00022630"/>
    </source>
</evidence>
<evidence type="ECO:0000259" key="16">
    <source>
        <dbReference type="PROSITE" id="PS51387"/>
    </source>
</evidence>
<dbReference type="InterPro" id="IPR016164">
    <property type="entry name" value="FAD-linked_Oxase-like_C"/>
</dbReference>
<dbReference type="Gene3D" id="1.10.45.10">
    <property type="entry name" value="Vanillyl-alcohol Oxidase, Chain A, domain 4"/>
    <property type="match status" value="1"/>
</dbReference>
<keyword evidence="5" id="KW-0479">Metal-binding</keyword>
<dbReference type="EMBL" id="WTPW01001656">
    <property type="protein sequence ID" value="KAF0424068.1"/>
    <property type="molecule type" value="Genomic_DNA"/>
</dbReference>
<comment type="subcellular location">
    <subcellularLocation>
        <location evidence="2">Mitochondrion</location>
    </subcellularLocation>
</comment>
<dbReference type="InterPro" id="IPR051264">
    <property type="entry name" value="FAD-oxidored/transferase_4"/>
</dbReference>
<name>A0A8H3X6W8_GIGMA</name>
<evidence type="ECO:0000256" key="5">
    <source>
        <dbReference type="ARBA" id="ARBA00022723"/>
    </source>
</evidence>
<comment type="cofactor">
    <cofactor evidence="1">
        <name>FAD</name>
        <dbReference type="ChEBI" id="CHEBI:57692"/>
    </cofactor>
</comment>
<evidence type="ECO:0000256" key="9">
    <source>
        <dbReference type="ARBA" id="ARBA00023002"/>
    </source>
</evidence>
<dbReference type="GO" id="GO:0046872">
    <property type="term" value="F:metal ion binding"/>
    <property type="evidence" value="ECO:0007669"/>
    <property type="project" value="UniProtKB-KW"/>
</dbReference>
<proteinExistence type="inferred from homology"/>
<comment type="catalytic activity">
    <reaction evidence="15">
        <text>(R)-lactate + 2 Fe(III)-[cytochrome c] = 2 Fe(II)-[cytochrome c] + pyruvate + 2 H(+)</text>
        <dbReference type="Rhea" id="RHEA:13521"/>
        <dbReference type="Rhea" id="RHEA-COMP:10350"/>
        <dbReference type="Rhea" id="RHEA-COMP:14399"/>
        <dbReference type="ChEBI" id="CHEBI:15361"/>
        <dbReference type="ChEBI" id="CHEBI:15378"/>
        <dbReference type="ChEBI" id="CHEBI:16004"/>
        <dbReference type="ChEBI" id="CHEBI:29033"/>
        <dbReference type="ChEBI" id="CHEBI:29034"/>
        <dbReference type="EC" id="1.1.2.4"/>
    </reaction>
</comment>
<dbReference type="InterPro" id="IPR036318">
    <property type="entry name" value="FAD-bd_PCMH-like_sf"/>
</dbReference>
<evidence type="ECO:0000256" key="3">
    <source>
        <dbReference type="ARBA" id="ARBA00008000"/>
    </source>
</evidence>
<evidence type="ECO:0000256" key="12">
    <source>
        <dbReference type="ARBA" id="ARBA00039639"/>
    </source>
</evidence>
<feature type="domain" description="FAD-binding PCMH-type" evidence="16">
    <location>
        <begin position="115"/>
        <end position="294"/>
    </location>
</feature>
<keyword evidence="7" id="KW-0862">Zinc</keyword>
<dbReference type="Pfam" id="PF02913">
    <property type="entry name" value="FAD-oxidase_C"/>
    <property type="match status" value="1"/>
</dbReference>
<comment type="catalytic activity">
    <reaction evidence="14">
        <text>(R)-malate + A = oxaloacetate + AH2</text>
        <dbReference type="Rhea" id="RHEA:67460"/>
        <dbReference type="ChEBI" id="CHEBI:13193"/>
        <dbReference type="ChEBI" id="CHEBI:15588"/>
        <dbReference type="ChEBI" id="CHEBI:16452"/>
        <dbReference type="ChEBI" id="CHEBI:17499"/>
    </reaction>
    <physiologicalReaction direction="left-to-right" evidence="14">
        <dbReference type="Rhea" id="RHEA:67461"/>
    </physiologicalReaction>
</comment>
<protein>
    <recommendedName>
        <fullName evidence="12">D-2-hydroxyglutarate dehydrogenase, mitochondrial</fullName>
        <ecNumber evidence="11">1.1.99.39</ecNumber>
    </recommendedName>
</protein>
<dbReference type="SUPFAM" id="SSF56176">
    <property type="entry name" value="FAD-binding/transporter-associated domain-like"/>
    <property type="match status" value="1"/>
</dbReference>
<dbReference type="GO" id="GO:0006108">
    <property type="term" value="P:malate metabolic process"/>
    <property type="evidence" value="ECO:0007669"/>
    <property type="project" value="UniProtKB-ARBA"/>
</dbReference>
<evidence type="ECO:0000256" key="14">
    <source>
        <dbReference type="ARBA" id="ARBA00049267"/>
    </source>
</evidence>
<evidence type="ECO:0000256" key="15">
    <source>
        <dbReference type="ARBA" id="ARBA00051436"/>
    </source>
</evidence>
<dbReference type="FunFam" id="3.30.70.2740:FF:000002">
    <property type="entry name" value="D-2-hydroxyglutarate dehydrogenase mitochondrial"/>
    <property type="match status" value="1"/>
</dbReference>
<gene>
    <name evidence="17" type="ORF">F8M41_006621</name>
</gene>
<dbReference type="FunFam" id="3.30.465.10:FF:000053">
    <property type="entry name" value="D-lactate dehydrogenase (Cytochrome), putative"/>
    <property type="match status" value="1"/>
</dbReference>
<evidence type="ECO:0000313" key="17">
    <source>
        <dbReference type="EMBL" id="KAF0424068.1"/>
    </source>
</evidence>
<dbReference type="GO" id="GO:0071949">
    <property type="term" value="F:FAD binding"/>
    <property type="evidence" value="ECO:0007669"/>
    <property type="project" value="InterPro"/>
</dbReference>
<dbReference type="InterPro" id="IPR016167">
    <property type="entry name" value="FAD-bd_PCMH_sub1"/>
</dbReference>
<comment type="caution">
    <text evidence="17">The sequence shown here is derived from an EMBL/GenBank/DDBJ whole genome shotgun (WGS) entry which is preliminary data.</text>
</comment>
<reference evidence="17 18" key="1">
    <citation type="journal article" date="2019" name="Environ. Microbiol.">
        <title>At the nexus of three kingdoms: the genome of the mycorrhizal fungus Gigaspora margarita provides insights into plant, endobacterial and fungal interactions.</title>
        <authorList>
            <person name="Venice F."/>
            <person name="Ghignone S."/>
            <person name="Salvioli di Fossalunga A."/>
            <person name="Amselem J."/>
            <person name="Novero M."/>
            <person name="Xianan X."/>
            <person name="Sedzielewska Toro K."/>
            <person name="Morin E."/>
            <person name="Lipzen A."/>
            <person name="Grigoriev I.V."/>
            <person name="Henrissat B."/>
            <person name="Martin F.M."/>
            <person name="Bonfante P."/>
        </authorList>
    </citation>
    <scope>NUCLEOTIDE SEQUENCE [LARGE SCALE GENOMIC DNA]</scope>
    <source>
        <strain evidence="17 18">BEG34</strain>
    </source>
</reference>
<dbReference type="Proteomes" id="UP000439903">
    <property type="component" value="Unassembled WGS sequence"/>
</dbReference>
<dbReference type="EC" id="1.1.99.39" evidence="11"/>
<evidence type="ECO:0000256" key="2">
    <source>
        <dbReference type="ARBA" id="ARBA00004173"/>
    </source>
</evidence>
<evidence type="ECO:0000256" key="8">
    <source>
        <dbReference type="ARBA" id="ARBA00022946"/>
    </source>
</evidence>
<dbReference type="FunFam" id="3.30.70.2190:FF:000001">
    <property type="entry name" value="D-2-hydroxyglutarate dehydrogenase mitochondrial"/>
    <property type="match status" value="1"/>
</dbReference>